<accession>A0A4P9ZA06</accession>
<reference evidence="8" key="1">
    <citation type="journal article" date="2018" name="Nat. Microbiol.">
        <title>Leveraging single-cell genomics to expand the fungal tree of life.</title>
        <authorList>
            <person name="Ahrendt S.R."/>
            <person name="Quandt C.A."/>
            <person name="Ciobanu D."/>
            <person name="Clum A."/>
            <person name="Salamov A."/>
            <person name="Andreopoulos B."/>
            <person name="Cheng J.F."/>
            <person name="Woyke T."/>
            <person name="Pelin A."/>
            <person name="Henrissat B."/>
            <person name="Reynolds N.K."/>
            <person name="Benny G.L."/>
            <person name="Smith M.E."/>
            <person name="James T.Y."/>
            <person name="Grigoriev I.V."/>
        </authorList>
    </citation>
    <scope>NUCLEOTIDE SEQUENCE [LARGE SCALE GENOMIC DNA]</scope>
    <source>
        <strain evidence="8">Baker2002</strain>
    </source>
</reference>
<evidence type="ECO:0000256" key="6">
    <source>
        <dbReference type="SAM" id="Phobius"/>
    </source>
</evidence>
<feature type="transmembrane region" description="Helical" evidence="6">
    <location>
        <begin position="228"/>
        <end position="251"/>
    </location>
</feature>
<organism evidence="7 8">
    <name type="scientific">Metschnikowia bicuspidata</name>
    <dbReference type="NCBI Taxonomy" id="27322"/>
    <lineage>
        <taxon>Eukaryota</taxon>
        <taxon>Fungi</taxon>
        <taxon>Dikarya</taxon>
        <taxon>Ascomycota</taxon>
        <taxon>Saccharomycotina</taxon>
        <taxon>Pichiomycetes</taxon>
        <taxon>Metschnikowiaceae</taxon>
        <taxon>Metschnikowia</taxon>
    </lineage>
</organism>
<dbReference type="OrthoDB" id="272778at2759"/>
<evidence type="ECO:0000256" key="3">
    <source>
        <dbReference type="ARBA" id="ARBA00022989"/>
    </source>
</evidence>
<evidence type="ECO:0000313" key="7">
    <source>
        <dbReference type="EMBL" id="RKP29607.1"/>
    </source>
</evidence>
<evidence type="ECO:0000256" key="5">
    <source>
        <dbReference type="SAM" id="MobiDB-lite"/>
    </source>
</evidence>
<keyword evidence="4 6" id="KW-0472">Membrane</keyword>
<proteinExistence type="predicted"/>
<name>A0A4P9ZA06_9ASCO</name>
<dbReference type="InterPro" id="IPR035952">
    <property type="entry name" value="Rhomboid-like_sf"/>
</dbReference>
<sequence>MPQLTPIKGFTNTPVTRSLCIVSIVATLAVLILSLKPYVVLAIDPYITQYAQYWRVATFQLAVVNESDFLLCTVLWFQYKTLERFFGPRKYLSLVAMLFLYNAAATFVLLSLGQLAVVAAWAALRALWHALVLPYFKTIFNAAASGPLGVISLLYVCHAHYIPVTYSFKLLLRKPESENADDNPTSSNSNSQNNNSENTDHSDVSSAGASRSGLIFNITLTSHFQVQILYTILLLNHGLSSVFPCLVGIVIGKLYTLDLLPGARRWILSSLVFHLFVSPSTAQQALRMSINRCFRIYQPVSGVETSPSPFVVEQHSEEPEEDREMAIDDLRNQEDDDAARLATPVRPLGRRFLDTFRA</sequence>
<dbReference type="SUPFAM" id="SSF144091">
    <property type="entry name" value="Rhomboid-like"/>
    <property type="match status" value="1"/>
</dbReference>
<dbReference type="AlphaFoldDB" id="A0A4P9ZA06"/>
<feature type="transmembrane region" description="Helical" evidence="6">
    <location>
        <begin position="59"/>
        <end position="79"/>
    </location>
</feature>
<comment type="subcellular location">
    <subcellularLocation>
        <location evidence="1">Membrane</location>
        <topology evidence="1">Multi-pass membrane protein</topology>
    </subcellularLocation>
</comment>
<protein>
    <recommendedName>
        <fullName evidence="9">Peptidase S54 rhomboid domain-containing protein</fullName>
    </recommendedName>
</protein>
<keyword evidence="2 6" id="KW-0812">Transmembrane</keyword>
<feature type="region of interest" description="Disordered" evidence="5">
    <location>
        <begin position="179"/>
        <end position="205"/>
    </location>
</feature>
<dbReference type="Proteomes" id="UP000268321">
    <property type="component" value="Unassembled WGS sequence"/>
</dbReference>
<evidence type="ECO:0000256" key="1">
    <source>
        <dbReference type="ARBA" id="ARBA00004141"/>
    </source>
</evidence>
<feature type="transmembrane region" description="Helical" evidence="6">
    <location>
        <begin position="20"/>
        <end position="39"/>
    </location>
</feature>
<evidence type="ECO:0000256" key="2">
    <source>
        <dbReference type="ARBA" id="ARBA00022692"/>
    </source>
</evidence>
<evidence type="ECO:0008006" key="9">
    <source>
        <dbReference type="Google" id="ProtNLM"/>
    </source>
</evidence>
<feature type="compositionally biased region" description="Low complexity" evidence="5">
    <location>
        <begin position="186"/>
        <end position="196"/>
    </location>
</feature>
<keyword evidence="8" id="KW-1185">Reference proteome</keyword>
<feature type="transmembrane region" description="Helical" evidence="6">
    <location>
        <begin position="144"/>
        <end position="164"/>
    </location>
</feature>
<evidence type="ECO:0000313" key="8">
    <source>
        <dbReference type="Proteomes" id="UP000268321"/>
    </source>
</evidence>
<keyword evidence="3 6" id="KW-1133">Transmembrane helix</keyword>
<gene>
    <name evidence="7" type="ORF">METBISCDRAFT_28093</name>
</gene>
<feature type="transmembrane region" description="Helical" evidence="6">
    <location>
        <begin position="91"/>
        <end position="124"/>
    </location>
</feature>
<evidence type="ECO:0000256" key="4">
    <source>
        <dbReference type="ARBA" id="ARBA00023136"/>
    </source>
</evidence>
<dbReference type="EMBL" id="ML004480">
    <property type="protein sequence ID" value="RKP29607.1"/>
    <property type="molecule type" value="Genomic_DNA"/>
</dbReference>
<dbReference type="GO" id="GO:0016020">
    <property type="term" value="C:membrane"/>
    <property type="evidence" value="ECO:0007669"/>
    <property type="project" value="UniProtKB-SubCell"/>
</dbReference>